<keyword evidence="2" id="KW-1185">Reference proteome</keyword>
<evidence type="ECO:0000313" key="2">
    <source>
        <dbReference type="Proteomes" id="UP001497516"/>
    </source>
</evidence>
<sequence length="82" mass="9067">MRLSGRMRTLLMELEGYATDGTLLDPLLHVGGEAGDLVAEALGPIFADDERGRRREFTLTVDFSPPVGRVKRKLLLGRSQDI</sequence>
<dbReference type="AlphaFoldDB" id="A0AAV2FRT1"/>
<accession>A0AAV2FRT1</accession>
<dbReference type="Proteomes" id="UP001497516">
    <property type="component" value="Chromosome 7"/>
</dbReference>
<name>A0AAV2FRT1_9ROSI</name>
<reference evidence="1 2" key="1">
    <citation type="submission" date="2024-04" db="EMBL/GenBank/DDBJ databases">
        <authorList>
            <person name="Fracassetti M."/>
        </authorList>
    </citation>
    <scope>NUCLEOTIDE SEQUENCE [LARGE SCALE GENOMIC DNA]</scope>
</reference>
<proteinExistence type="predicted"/>
<gene>
    <name evidence="1" type="ORF">LTRI10_LOCUS40742</name>
</gene>
<dbReference type="EMBL" id="OZ034820">
    <property type="protein sequence ID" value="CAL1400629.1"/>
    <property type="molecule type" value="Genomic_DNA"/>
</dbReference>
<organism evidence="1 2">
    <name type="scientific">Linum trigynum</name>
    <dbReference type="NCBI Taxonomy" id="586398"/>
    <lineage>
        <taxon>Eukaryota</taxon>
        <taxon>Viridiplantae</taxon>
        <taxon>Streptophyta</taxon>
        <taxon>Embryophyta</taxon>
        <taxon>Tracheophyta</taxon>
        <taxon>Spermatophyta</taxon>
        <taxon>Magnoliopsida</taxon>
        <taxon>eudicotyledons</taxon>
        <taxon>Gunneridae</taxon>
        <taxon>Pentapetalae</taxon>
        <taxon>rosids</taxon>
        <taxon>fabids</taxon>
        <taxon>Malpighiales</taxon>
        <taxon>Linaceae</taxon>
        <taxon>Linum</taxon>
    </lineage>
</organism>
<evidence type="ECO:0000313" key="1">
    <source>
        <dbReference type="EMBL" id="CAL1400629.1"/>
    </source>
</evidence>
<protein>
    <submittedName>
        <fullName evidence="1">Uncharacterized protein</fullName>
    </submittedName>
</protein>